<protein>
    <submittedName>
        <fullName evidence="6">RTA1 like protein</fullName>
    </submittedName>
</protein>
<evidence type="ECO:0000256" key="5">
    <source>
        <dbReference type="SAM" id="Phobius"/>
    </source>
</evidence>
<evidence type="ECO:0000313" key="7">
    <source>
        <dbReference type="Proteomes" id="UP000235672"/>
    </source>
</evidence>
<sequence>MAITTNDYYRYKPSLDAAIVVAILYTLAFMGTIFQFLRYRSWVWTVMVVALGMEAAGYITRCISAKNVDNKDLYIIQYTLVVLAPVLMAAACYIVFGRIVFHVVPKEARTTRLLWIPPRLVTPIFVACDILALVFQLWGAVQITSVTPGAADAASKAKKGKKIAQIGVAIQLICFGLFSIIAVRFNFTSKRFATSLEERLTNINEKYCTIDGTDHKLKKNWQHILRVTNIASLCILIRSVYRMVDFSLGRTGYTSSHEWCMYVFDAMIIFPVVVLYVHWHPSKYLPYLGFRLPKHAR</sequence>
<dbReference type="PANTHER" id="PTHR31465">
    <property type="entry name" value="PROTEIN RTA1-RELATED"/>
    <property type="match status" value="1"/>
</dbReference>
<feature type="transmembrane region" description="Helical" evidence="5">
    <location>
        <begin position="42"/>
        <end position="60"/>
    </location>
</feature>
<organism evidence="6 7">
    <name type="scientific">Hyaloscypha hepaticicola</name>
    <dbReference type="NCBI Taxonomy" id="2082293"/>
    <lineage>
        <taxon>Eukaryota</taxon>
        <taxon>Fungi</taxon>
        <taxon>Dikarya</taxon>
        <taxon>Ascomycota</taxon>
        <taxon>Pezizomycotina</taxon>
        <taxon>Leotiomycetes</taxon>
        <taxon>Helotiales</taxon>
        <taxon>Hyaloscyphaceae</taxon>
        <taxon>Hyaloscypha</taxon>
    </lineage>
</organism>
<keyword evidence="2 5" id="KW-0812">Transmembrane</keyword>
<dbReference type="Pfam" id="PF04479">
    <property type="entry name" value="RTA1"/>
    <property type="match status" value="1"/>
</dbReference>
<evidence type="ECO:0000313" key="6">
    <source>
        <dbReference type="EMBL" id="PMD23042.1"/>
    </source>
</evidence>
<feature type="transmembrane region" description="Helical" evidence="5">
    <location>
        <begin position="17"/>
        <end position="37"/>
    </location>
</feature>
<comment type="subcellular location">
    <subcellularLocation>
        <location evidence="1">Membrane</location>
        <topology evidence="1">Multi-pass membrane protein</topology>
    </subcellularLocation>
</comment>
<gene>
    <name evidence="6" type="ORF">NA56DRAFT_597930</name>
</gene>
<feature type="transmembrane region" description="Helical" evidence="5">
    <location>
        <begin position="261"/>
        <end position="279"/>
    </location>
</feature>
<accession>A0A2J6Q9X0</accession>
<keyword evidence="7" id="KW-1185">Reference proteome</keyword>
<dbReference type="EMBL" id="KZ613476">
    <property type="protein sequence ID" value="PMD23042.1"/>
    <property type="molecule type" value="Genomic_DNA"/>
</dbReference>
<evidence type="ECO:0000256" key="3">
    <source>
        <dbReference type="ARBA" id="ARBA00022989"/>
    </source>
</evidence>
<reference evidence="6 7" key="1">
    <citation type="submission" date="2016-05" db="EMBL/GenBank/DDBJ databases">
        <title>A degradative enzymes factory behind the ericoid mycorrhizal symbiosis.</title>
        <authorList>
            <consortium name="DOE Joint Genome Institute"/>
            <person name="Martino E."/>
            <person name="Morin E."/>
            <person name="Grelet G."/>
            <person name="Kuo A."/>
            <person name="Kohler A."/>
            <person name="Daghino S."/>
            <person name="Barry K."/>
            <person name="Choi C."/>
            <person name="Cichocki N."/>
            <person name="Clum A."/>
            <person name="Copeland A."/>
            <person name="Hainaut M."/>
            <person name="Haridas S."/>
            <person name="Labutti K."/>
            <person name="Lindquist E."/>
            <person name="Lipzen A."/>
            <person name="Khouja H.-R."/>
            <person name="Murat C."/>
            <person name="Ohm R."/>
            <person name="Olson A."/>
            <person name="Spatafora J."/>
            <person name="Veneault-Fourrey C."/>
            <person name="Henrissat B."/>
            <person name="Grigoriev I."/>
            <person name="Martin F."/>
            <person name="Perotto S."/>
        </authorList>
    </citation>
    <scope>NUCLEOTIDE SEQUENCE [LARGE SCALE GENOMIC DNA]</scope>
    <source>
        <strain evidence="6 7">UAMH 7357</strain>
    </source>
</reference>
<dbReference type="GO" id="GO:0016020">
    <property type="term" value="C:membrane"/>
    <property type="evidence" value="ECO:0007669"/>
    <property type="project" value="UniProtKB-SubCell"/>
</dbReference>
<dbReference type="STRING" id="1745343.A0A2J6Q9X0"/>
<feature type="transmembrane region" description="Helical" evidence="5">
    <location>
        <begin position="163"/>
        <end position="183"/>
    </location>
</feature>
<feature type="transmembrane region" description="Helical" evidence="5">
    <location>
        <begin position="120"/>
        <end position="143"/>
    </location>
</feature>
<name>A0A2J6Q9X0_9HELO</name>
<evidence type="ECO:0000256" key="2">
    <source>
        <dbReference type="ARBA" id="ARBA00022692"/>
    </source>
</evidence>
<dbReference type="OrthoDB" id="3358017at2759"/>
<evidence type="ECO:0000256" key="1">
    <source>
        <dbReference type="ARBA" id="ARBA00004141"/>
    </source>
</evidence>
<evidence type="ECO:0000256" key="4">
    <source>
        <dbReference type="ARBA" id="ARBA00023136"/>
    </source>
</evidence>
<dbReference type="Proteomes" id="UP000235672">
    <property type="component" value="Unassembled WGS sequence"/>
</dbReference>
<dbReference type="AlphaFoldDB" id="A0A2J6Q9X0"/>
<proteinExistence type="predicted"/>
<dbReference type="InterPro" id="IPR007568">
    <property type="entry name" value="RTA1"/>
</dbReference>
<dbReference type="PANTHER" id="PTHR31465:SF28">
    <property type="entry name" value="DOMAIN PROTEIN, PUTATIVE-RELATED"/>
    <property type="match status" value="1"/>
</dbReference>
<keyword evidence="3 5" id="KW-1133">Transmembrane helix</keyword>
<feature type="transmembrane region" description="Helical" evidence="5">
    <location>
        <begin position="75"/>
        <end position="100"/>
    </location>
</feature>
<keyword evidence="4 5" id="KW-0472">Membrane</keyword>